<organism evidence="11 12">
    <name type="scientific">Burkholderia semiarida</name>
    <dbReference type="NCBI Taxonomy" id="2843303"/>
    <lineage>
        <taxon>Bacteria</taxon>
        <taxon>Pseudomonadati</taxon>
        <taxon>Pseudomonadota</taxon>
        <taxon>Betaproteobacteria</taxon>
        <taxon>Burkholderiales</taxon>
        <taxon>Burkholderiaceae</taxon>
        <taxon>Burkholderia</taxon>
        <taxon>Burkholderia cepacia complex</taxon>
    </lineage>
</organism>
<dbReference type="InterPro" id="IPR006691">
    <property type="entry name" value="GyrA/parC_rep"/>
</dbReference>
<dbReference type="NCBIfam" id="TIGR01063">
    <property type="entry name" value="gyrA"/>
    <property type="match status" value="1"/>
</dbReference>
<dbReference type="Pfam" id="PF03989">
    <property type="entry name" value="DNA_gyraseA_C"/>
    <property type="match status" value="6"/>
</dbReference>
<evidence type="ECO:0000256" key="5">
    <source>
        <dbReference type="ARBA" id="ARBA00023029"/>
    </source>
</evidence>
<comment type="subunit">
    <text evidence="8">Heterotetramer, composed of two GyrA and two GyrB chains. In the heterotetramer, GyrA contains the active site tyrosine that forms a transient covalent intermediate with DNA, while GyrB binds cofactors and catalyzes ATP hydrolysis.</text>
</comment>
<dbReference type="InterPro" id="IPR035516">
    <property type="entry name" value="Gyrase/topoIV_suA_C"/>
</dbReference>
<keyword evidence="5 8" id="KW-0799">Topoisomerase</keyword>
<dbReference type="Gene3D" id="3.30.1360.40">
    <property type="match status" value="1"/>
</dbReference>
<accession>A0ABW7L164</accession>
<evidence type="ECO:0000313" key="12">
    <source>
        <dbReference type="Proteomes" id="UP001609186"/>
    </source>
</evidence>
<dbReference type="Proteomes" id="UP001609186">
    <property type="component" value="Unassembled WGS sequence"/>
</dbReference>
<dbReference type="NCBIfam" id="NF004043">
    <property type="entry name" value="PRK05560.1"/>
    <property type="match status" value="1"/>
</dbReference>
<dbReference type="InterPro" id="IPR005743">
    <property type="entry name" value="GyrA"/>
</dbReference>
<comment type="subcellular location">
    <subcellularLocation>
        <location evidence="8">Cytoplasm</location>
    </subcellularLocation>
</comment>
<dbReference type="NCBIfam" id="NF004044">
    <property type="entry name" value="PRK05561.1"/>
    <property type="match status" value="1"/>
</dbReference>
<gene>
    <name evidence="8 11" type="primary">gyrA</name>
    <name evidence="11" type="ORF">ACGTRS_08885</name>
</gene>
<dbReference type="EC" id="5.6.2.2" evidence="8"/>
<sequence>MDQFAKETLPTSLEEEMRRSYLDYAMSVIVGRALPDVRDGLKPVHRRVLFAMHELNNDWNRAYKKSARIVGDVIGKYHPHGDTAVYDTIVRMAQDFSLRYMLIDGQGNFGSIDGDNAAAMRYTEIRMAKIGHELLADIDKETVDFEPNYDGNEMQPSVLPSRIPNLLINGSSGIAVGMATNIPPHNLNEVVDACQHLLGNPDATIDELIEIIPAPDFPTAGIIYGVAGVRDGYRTGRGRVVMRAATHFEEIDRGQRMAIIVDELPYQVNKRSLLERIAELVNEKKLEGISDIRDESDKSGMRVVIELKRGEVPEVVLNNLYKATQLQDTFGMNMVALVDGQPKLLNLKEILQCFLSHRREVLTRRTIYELRKARERGHVLEGLAVALANIDEFIAIIKAAPTPPIAKQELMAKPWDSSLVREMLTRAESENAAAGGRSAYRPEGLNPAFGMQGDGLYRLSDTQAQEILQMRLQRLTGLEQDKIIGEYRDVMAQIADLLDILARPERITTMIGDELTSVKAEFGDARRSRIELNATELNTEDLITPQDMVVTMSHAGYVKSQPLSEYRAQKRGGRGKQATQMKEDDWIETLFIANTHDYILCFSNRGRVYWVKVYEVPQGSRNSRGRPIVNMFPLQEGEKINVVLPVKEFSADKFIFMATSLGTVKKTPLEAFSRPMKKGIIAVGLDDGDYLIGASITDGAHDVMLFSDAGKAVRFDENDVRPMGREARGVRGMQLEDGQQVIAMLVAGSEEQTVLTATENGYGKRTPITEYTRHGRGTKGMIAIQTSERNGKVVAATLVDAEDQIMLITTAGVLIRTRVSEIREMGRATQGVTLISLDEGTKLSGLQQIAEAEEGEGEADEASDGEA</sequence>
<dbReference type="Gene3D" id="3.90.199.10">
    <property type="entry name" value="Topoisomerase II, domain 5"/>
    <property type="match status" value="1"/>
</dbReference>
<dbReference type="InterPro" id="IPR013757">
    <property type="entry name" value="Topo_IIA_A_a_sf"/>
</dbReference>
<evidence type="ECO:0000259" key="10">
    <source>
        <dbReference type="PROSITE" id="PS52040"/>
    </source>
</evidence>
<dbReference type="PANTHER" id="PTHR43493:SF5">
    <property type="entry name" value="DNA GYRASE SUBUNIT A, CHLOROPLASTIC_MITOCHONDRIAL"/>
    <property type="match status" value="1"/>
</dbReference>
<feature type="active site" description="O-(5'-phospho-DNA)-tyrosine intermediate" evidence="8 9">
    <location>
        <position position="122"/>
    </location>
</feature>
<dbReference type="InterPro" id="IPR050220">
    <property type="entry name" value="Type_II_DNA_Topoisomerases"/>
</dbReference>
<dbReference type="Pfam" id="PF00521">
    <property type="entry name" value="DNA_topoisoIV"/>
    <property type="match status" value="1"/>
</dbReference>
<keyword evidence="7 8" id="KW-0413">Isomerase</keyword>
<keyword evidence="3 8" id="KW-0547">Nucleotide-binding</keyword>
<evidence type="ECO:0000256" key="4">
    <source>
        <dbReference type="ARBA" id="ARBA00022840"/>
    </source>
</evidence>
<evidence type="ECO:0000256" key="1">
    <source>
        <dbReference type="ARBA" id="ARBA00000185"/>
    </source>
</evidence>
<dbReference type="EMBL" id="JBIMPM010000008">
    <property type="protein sequence ID" value="MFH5251347.1"/>
    <property type="molecule type" value="Genomic_DNA"/>
</dbReference>
<dbReference type="InterPro" id="IPR013758">
    <property type="entry name" value="Topo_IIA_A/C_ab"/>
</dbReference>
<keyword evidence="4 8" id="KW-0067">ATP-binding</keyword>
<dbReference type="PROSITE" id="PS52040">
    <property type="entry name" value="TOPO_IIA"/>
    <property type="match status" value="1"/>
</dbReference>
<keyword evidence="6 8" id="KW-0238">DNA-binding</keyword>
<proteinExistence type="inferred from homology"/>
<dbReference type="GO" id="GO:0003918">
    <property type="term" value="F:DNA topoisomerase type II (double strand cut, ATP-hydrolyzing) activity"/>
    <property type="evidence" value="ECO:0007669"/>
    <property type="project" value="UniProtKB-EC"/>
</dbReference>
<evidence type="ECO:0000256" key="2">
    <source>
        <dbReference type="ARBA" id="ARBA00008263"/>
    </source>
</evidence>
<protein>
    <recommendedName>
        <fullName evidence="8">DNA gyrase subunit A</fullName>
        <ecNumber evidence="8">5.6.2.2</ecNumber>
    </recommendedName>
</protein>
<dbReference type="InterPro" id="IPR013760">
    <property type="entry name" value="Topo_IIA-like_dom_sf"/>
</dbReference>
<comment type="similarity">
    <text evidence="2 8">Belongs to the type II topoisomerase GyrA/ParC subunit family.</text>
</comment>
<dbReference type="HAMAP" id="MF_01897">
    <property type="entry name" value="GyrA"/>
    <property type="match status" value="1"/>
</dbReference>
<dbReference type="SUPFAM" id="SSF56719">
    <property type="entry name" value="Type II DNA topoisomerase"/>
    <property type="match status" value="1"/>
</dbReference>
<dbReference type="Gene3D" id="1.10.268.10">
    <property type="entry name" value="Topoisomerase, domain 3"/>
    <property type="match status" value="1"/>
</dbReference>
<comment type="caution">
    <text evidence="11">The sequence shown here is derived from an EMBL/GenBank/DDBJ whole genome shotgun (WGS) entry which is preliminary data.</text>
</comment>
<evidence type="ECO:0000256" key="7">
    <source>
        <dbReference type="ARBA" id="ARBA00023235"/>
    </source>
</evidence>
<dbReference type="SUPFAM" id="SSF101904">
    <property type="entry name" value="GyrA/ParC C-terminal domain-like"/>
    <property type="match status" value="1"/>
</dbReference>
<comment type="catalytic activity">
    <reaction evidence="1 8 9">
        <text>ATP-dependent breakage, passage and rejoining of double-stranded DNA.</text>
        <dbReference type="EC" id="5.6.2.2"/>
    </reaction>
</comment>
<keyword evidence="8" id="KW-0963">Cytoplasm</keyword>
<dbReference type="PANTHER" id="PTHR43493">
    <property type="entry name" value="DNA GYRASE/TOPOISOMERASE SUBUNIT A"/>
    <property type="match status" value="1"/>
</dbReference>
<keyword evidence="12" id="KW-1185">Reference proteome</keyword>
<comment type="miscellaneous">
    <text evidence="8">Few gyrases are as efficient as E.coli at forming negative supercoils. Not all organisms have 2 type II topoisomerases; in organisms with a single type II topoisomerase this enzyme also has to decatenate newly replicated chromosomes.</text>
</comment>
<evidence type="ECO:0000313" key="11">
    <source>
        <dbReference type="EMBL" id="MFH5251347.1"/>
    </source>
</evidence>
<dbReference type="CDD" id="cd00187">
    <property type="entry name" value="TOP4c"/>
    <property type="match status" value="1"/>
</dbReference>
<evidence type="ECO:0000256" key="8">
    <source>
        <dbReference type="HAMAP-Rule" id="MF_01897"/>
    </source>
</evidence>
<evidence type="ECO:0000256" key="3">
    <source>
        <dbReference type="ARBA" id="ARBA00022741"/>
    </source>
</evidence>
<dbReference type="Gene3D" id="2.120.10.90">
    <property type="entry name" value="DNA gyrase/topoisomerase IV, subunit A, C-terminal"/>
    <property type="match status" value="1"/>
</dbReference>
<feature type="domain" description="Topo IIA-type catalytic" evidence="10">
    <location>
        <begin position="34"/>
        <end position="542"/>
    </location>
</feature>
<evidence type="ECO:0000256" key="9">
    <source>
        <dbReference type="PROSITE-ProRule" id="PRU01384"/>
    </source>
</evidence>
<dbReference type="InterPro" id="IPR002205">
    <property type="entry name" value="Topo_IIA_dom_A"/>
</dbReference>
<name>A0ABW7L164_9BURK</name>
<reference evidence="11 12" key="1">
    <citation type="submission" date="2024-10" db="EMBL/GenBank/DDBJ databases">
        <title>Burkholderia semiarida in Mexico.</title>
        <authorList>
            <person name="Estrada P."/>
        </authorList>
    </citation>
    <scope>NUCLEOTIDE SEQUENCE [LARGE SCALE GENOMIC DNA]</scope>
    <source>
        <strain evidence="11 12">CLM7-1</strain>
    </source>
</reference>
<dbReference type="SMART" id="SM00434">
    <property type="entry name" value="TOP4c"/>
    <property type="match status" value="1"/>
</dbReference>
<dbReference type="RefSeq" id="WP_059574069.1">
    <property type="nucleotide sequence ID" value="NZ_CP174276.1"/>
</dbReference>
<evidence type="ECO:0000256" key="6">
    <source>
        <dbReference type="ARBA" id="ARBA00023125"/>
    </source>
</evidence>
<feature type="short sequence motif" description="GyrA-box" evidence="8">
    <location>
        <begin position="569"/>
        <end position="575"/>
    </location>
</feature>
<comment type="function">
    <text evidence="8">A type II topoisomerase that negatively supercoils closed circular double-stranded (ds) DNA in an ATP-dependent manner to modulate DNA topology and maintain chromosomes in an underwound state. Negative supercoiling favors strand separation, and DNA replication, transcription, recombination and repair, all of which involve strand separation. Also able to catalyze the interconversion of other topological isomers of dsDNA rings, including catenanes and knotted rings. Type II topoisomerases break and join 2 DNA strands simultaneously in an ATP-dependent manner.</text>
</comment>